<dbReference type="PANTHER" id="PTHR47894">
    <property type="entry name" value="HTH-TYPE TRANSCRIPTIONAL REGULATOR GADX"/>
    <property type="match status" value="1"/>
</dbReference>
<reference evidence="5" key="1">
    <citation type="submission" date="2022-07" db="EMBL/GenBank/DDBJ databases">
        <title>Alkalimarinus sp. nov., isolated from gut of a Alitta virens.</title>
        <authorList>
            <person name="Yang A.I."/>
            <person name="Shin N.-R."/>
        </authorList>
    </citation>
    <scope>NUCLEOTIDE SEQUENCE</scope>
    <source>
        <strain evidence="5">FA028</strain>
    </source>
</reference>
<dbReference type="Proteomes" id="UP001164472">
    <property type="component" value="Chromosome"/>
</dbReference>
<dbReference type="KEGG" id="asem:NNL22_13755"/>
<dbReference type="Pfam" id="PF12833">
    <property type="entry name" value="HTH_18"/>
    <property type="match status" value="1"/>
</dbReference>
<organism evidence="5 6">
    <name type="scientific">Alkalimarinus sediminis</name>
    <dbReference type="NCBI Taxonomy" id="1632866"/>
    <lineage>
        <taxon>Bacteria</taxon>
        <taxon>Pseudomonadati</taxon>
        <taxon>Pseudomonadota</taxon>
        <taxon>Gammaproteobacteria</taxon>
        <taxon>Alteromonadales</taxon>
        <taxon>Alteromonadaceae</taxon>
        <taxon>Alkalimarinus</taxon>
    </lineage>
</organism>
<protein>
    <submittedName>
        <fullName evidence="5">AraC family transcriptional regulator</fullName>
    </submittedName>
</protein>
<dbReference type="RefSeq" id="WP_251811315.1">
    <property type="nucleotide sequence ID" value="NZ_CP101527.1"/>
</dbReference>
<evidence type="ECO:0000259" key="4">
    <source>
        <dbReference type="PROSITE" id="PS01124"/>
    </source>
</evidence>
<dbReference type="InterPro" id="IPR018062">
    <property type="entry name" value="HTH_AraC-typ_CS"/>
</dbReference>
<keyword evidence="2" id="KW-0238">DNA-binding</keyword>
<proteinExistence type="predicted"/>
<evidence type="ECO:0000256" key="2">
    <source>
        <dbReference type="ARBA" id="ARBA00023125"/>
    </source>
</evidence>
<dbReference type="PROSITE" id="PS00041">
    <property type="entry name" value="HTH_ARAC_FAMILY_1"/>
    <property type="match status" value="1"/>
</dbReference>
<evidence type="ECO:0000256" key="1">
    <source>
        <dbReference type="ARBA" id="ARBA00023015"/>
    </source>
</evidence>
<dbReference type="GO" id="GO:0003700">
    <property type="term" value="F:DNA-binding transcription factor activity"/>
    <property type="evidence" value="ECO:0007669"/>
    <property type="project" value="InterPro"/>
</dbReference>
<dbReference type="PROSITE" id="PS01124">
    <property type="entry name" value="HTH_ARAC_FAMILY_2"/>
    <property type="match status" value="1"/>
</dbReference>
<keyword evidence="1" id="KW-0805">Transcription regulation</keyword>
<dbReference type="SUPFAM" id="SSF46689">
    <property type="entry name" value="Homeodomain-like"/>
    <property type="match status" value="1"/>
</dbReference>
<dbReference type="GO" id="GO:0000976">
    <property type="term" value="F:transcription cis-regulatory region binding"/>
    <property type="evidence" value="ECO:0007669"/>
    <property type="project" value="TreeGrafter"/>
</dbReference>
<evidence type="ECO:0000313" key="6">
    <source>
        <dbReference type="Proteomes" id="UP001164472"/>
    </source>
</evidence>
<dbReference type="InterPro" id="IPR009057">
    <property type="entry name" value="Homeodomain-like_sf"/>
</dbReference>
<dbReference type="GO" id="GO:0005829">
    <property type="term" value="C:cytosol"/>
    <property type="evidence" value="ECO:0007669"/>
    <property type="project" value="TreeGrafter"/>
</dbReference>
<keyword evidence="6" id="KW-1185">Reference proteome</keyword>
<dbReference type="AlphaFoldDB" id="A0A9E8HG78"/>
<feature type="domain" description="HTH araC/xylS-type" evidence="4">
    <location>
        <begin position="10"/>
        <end position="107"/>
    </location>
</feature>
<keyword evidence="3" id="KW-0804">Transcription</keyword>
<accession>A0A9E8HG78</accession>
<dbReference type="EMBL" id="CP101527">
    <property type="protein sequence ID" value="UZW74083.1"/>
    <property type="molecule type" value="Genomic_DNA"/>
</dbReference>
<dbReference type="Gene3D" id="1.10.10.60">
    <property type="entry name" value="Homeodomain-like"/>
    <property type="match status" value="1"/>
</dbReference>
<evidence type="ECO:0000313" key="5">
    <source>
        <dbReference type="EMBL" id="UZW74083.1"/>
    </source>
</evidence>
<dbReference type="PANTHER" id="PTHR47894:SF4">
    <property type="entry name" value="HTH-TYPE TRANSCRIPTIONAL REGULATOR GADX"/>
    <property type="match status" value="1"/>
</dbReference>
<sequence>MALDLTFVATKIQLVWREKPETVCCSLSQMAAELKMSRRTLQRKLKEENTCYLSLQDSARLDLTICFLAAGKSVEEISDALGFADRRCFTRAFKRWTGNSPRAYIKQL</sequence>
<name>A0A9E8HG78_9ALTE</name>
<evidence type="ECO:0000256" key="3">
    <source>
        <dbReference type="ARBA" id="ARBA00023163"/>
    </source>
</evidence>
<gene>
    <name evidence="5" type="ORF">NNL22_13755</name>
</gene>
<dbReference type="InterPro" id="IPR018060">
    <property type="entry name" value="HTH_AraC"/>
</dbReference>
<dbReference type="SMART" id="SM00342">
    <property type="entry name" value="HTH_ARAC"/>
    <property type="match status" value="1"/>
</dbReference>